<dbReference type="KEGG" id="fam:OYT1_ch2016"/>
<proteinExistence type="inferred from homology"/>
<keyword evidence="10 13" id="KW-0472">Membrane</keyword>
<keyword evidence="5 12" id="KW-0349">Heme</keyword>
<dbReference type="PIRSF" id="PIRSF000178">
    <property type="entry name" value="SDH_cyt_b560"/>
    <property type="match status" value="1"/>
</dbReference>
<evidence type="ECO:0000313" key="14">
    <source>
        <dbReference type="EMBL" id="BBE51542.1"/>
    </source>
</evidence>
<dbReference type="NCBIfam" id="TIGR02970">
    <property type="entry name" value="succ_dehyd_cytB"/>
    <property type="match status" value="1"/>
</dbReference>
<evidence type="ECO:0000256" key="9">
    <source>
        <dbReference type="ARBA" id="ARBA00023004"/>
    </source>
</evidence>
<evidence type="ECO:0000256" key="10">
    <source>
        <dbReference type="ARBA" id="ARBA00023136"/>
    </source>
</evidence>
<comment type="subunit">
    <text evidence="11">Part of an enzyme complex containing four subunits: a flavoprotein, an iron-sulfur protein, plus two membrane-anchoring proteins, SdhC and SdhD. The complex can form homotrimers.</text>
</comment>
<feature type="transmembrane region" description="Helical" evidence="13">
    <location>
        <begin position="100"/>
        <end position="122"/>
    </location>
</feature>
<evidence type="ECO:0000256" key="8">
    <source>
        <dbReference type="ARBA" id="ARBA00022989"/>
    </source>
</evidence>
<evidence type="ECO:0000256" key="2">
    <source>
        <dbReference type="ARBA" id="ARBA00004370"/>
    </source>
</evidence>
<protein>
    <recommendedName>
        <fullName evidence="4">Succinate dehydrogenase cytochrome b556 subunit</fullName>
    </recommendedName>
</protein>
<evidence type="ECO:0000313" key="15">
    <source>
        <dbReference type="Proteomes" id="UP000033070"/>
    </source>
</evidence>
<dbReference type="Proteomes" id="UP000033070">
    <property type="component" value="Chromosome"/>
</dbReference>
<gene>
    <name evidence="14" type="ORF">OYT1_ch2016</name>
</gene>
<evidence type="ECO:0000256" key="13">
    <source>
        <dbReference type="SAM" id="Phobius"/>
    </source>
</evidence>
<dbReference type="InterPro" id="IPR000701">
    <property type="entry name" value="SuccDH_FuR_B_TM-su"/>
</dbReference>
<keyword evidence="6 13" id="KW-0812">Transmembrane</keyword>
<feature type="transmembrane region" description="Helical" evidence="13">
    <location>
        <begin position="64"/>
        <end position="88"/>
    </location>
</feature>
<dbReference type="Gene3D" id="1.20.1300.10">
    <property type="entry name" value="Fumarate reductase/succinate dehydrogenase, transmembrane subunit"/>
    <property type="match status" value="1"/>
</dbReference>
<accession>A0A2Z6GDV9</accession>
<dbReference type="RefSeq" id="WP_062626206.1">
    <property type="nucleotide sequence ID" value="NZ_AP018738.1"/>
</dbReference>
<evidence type="ECO:0000256" key="11">
    <source>
        <dbReference type="ARBA" id="ARBA00025912"/>
    </source>
</evidence>
<keyword evidence="7 12" id="KW-0479">Metal-binding</keyword>
<keyword evidence="8 13" id="KW-1133">Transmembrane helix</keyword>
<reference evidence="14 15" key="1">
    <citation type="submission" date="2018-06" db="EMBL/GenBank/DDBJ databases">
        <title>OYT1 Genome Sequencing.</title>
        <authorList>
            <person name="Kato S."/>
            <person name="Itoh T."/>
            <person name="Ohkuma M."/>
        </authorList>
    </citation>
    <scope>NUCLEOTIDE SEQUENCE [LARGE SCALE GENOMIC DNA]</scope>
    <source>
        <strain evidence="14 15">OYT1</strain>
    </source>
</reference>
<dbReference type="STRING" id="1188319.OYT1_01007"/>
<dbReference type="OrthoDB" id="9799441at2"/>
<comment type="cofactor">
    <cofactor evidence="12">
        <name>heme</name>
        <dbReference type="ChEBI" id="CHEBI:30413"/>
    </cofactor>
    <text evidence="12">The heme is bound between the two transmembrane subunits.</text>
</comment>
<keyword evidence="9 12" id="KW-0408">Iron</keyword>
<comment type="similarity">
    <text evidence="3">Belongs to the cytochrome b560 family.</text>
</comment>
<feature type="transmembrane region" description="Helical" evidence="13">
    <location>
        <begin position="20"/>
        <end position="43"/>
    </location>
</feature>
<name>A0A2Z6GDV9_9PROT</name>
<dbReference type="EMBL" id="AP018738">
    <property type="protein sequence ID" value="BBE51542.1"/>
    <property type="molecule type" value="Genomic_DNA"/>
</dbReference>
<evidence type="ECO:0000256" key="12">
    <source>
        <dbReference type="PIRSR" id="PIRSR000178-1"/>
    </source>
</evidence>
<evidence type="ECO:0000256" key="1">
    <source>
        <dbReference type="ARBA" id="ARBA00004050"/>
    </source>
</evidence>
<dbReference type="GO" id="GO:0016020">
    <property type="term" value="C:membrane"/>
    <property type="evidence" value="ECO:0007669"/>
    <property type="project" value="UniProtKB-SubCell"/>
</dbReference>
<dbReference type="InterPro" id="IPR014314">
    <property type="entry name" value="Succ_DH_cytb556"/>
</dbReference>
<evidence type="ECO:0000256" key="5">
    <source>
        <dbReference type="ARBA" id="ARBA00022617"/>
    </source>
</evidence>
<evidence type="ECO:0000256" key="3">
    <source>
        <dbReference type="ARBA" id="ARBA00007244"/>
    </source>
</evidence>
<dbReference type="GO" id="GO:0006099">
    <property type="term" value="P:tricarboxylic acid cycle"/>
    <property type="evidence" value="ECO:0007669"/>
    <property type="project" value="InterPro"/>
</dbReference>
<comment type="subcellular location">
    <subcellularLocation>
        <location evidence="2">Membrane</location>
    </subcellularLocation>
</comment>
<evidence type="ECO:0000256" key="6">
    <source>
        <dbReference type="ARBA" id="ARBA00022692"/>
    </source>
</evidence>
<dbReference type="CDD" id="cd03499">
    <property type="entry name" value="SQR_TypeC_SdhC"/>
    <property type="match status" value="1"/>
</dbReference>
<dbReference type="SUPFAM" id="SSF81343">
    <property type="entry name" value="Fumarate reductase respiratory complex transmembrane subunits"/>
    <property type="match status" value="1"/>
</dbReference>
<dbReference type="AlphaFoldDB" id="A0A2Z6GDV9"/>
<comment type="function">
    <text evidence="1">Membrane-anchoring subunit of succinate dehydrogenase (SDH).</text>
</comment>
<dbReference type="InterPro" id="IPR034804">
    <property type="entry name" value="SQR/QFR_C/D"/>
</dbReference>
<organism evidence="14 15">
    <name type="scientific">Ferriphaselus amnicola</name>
    <dbReference type="NCBI Taxonomy" id="1188319"/>
    <lineage>
        <taxon>Bacteria</taxon>
        <taxon>Pseudomonadati</taxon>
        <taxon>Pseudomonadota</taxon>
        <taxon>Betaproteobacteria</taxon>
        <taxon>Nitrosomonadales</taxon>
        <taxon>Gallionellaceae</taxon>
        <taxon>Ferriphaselus</taxon>
    </lineage>
</organism>
<dbReference type="Pfam" id="PF01127">
    <property type="entry name" value="Sdh_cyt"/>
    <property type="match status" value="1"/>
</dbReference>
<evidence type="ECO:0000256" key="7">
    <source>
        <dbReference type="ARBA" id="ARBA00022723"/>
    </source>
</evidence>
<evidence type="ECO:0000256" key="4">
    <source>
        <dbReference type="ARBA" id="ARBA00020076"/>
    </source>
</evidence>
<feature type="binding site" description="axial binding residue" evidence="12">
    <location>
        <position position="79"/>
    </location>
    <ligand>
        <name>heme</name>
        <dbReference type="ChEBI" id="CHEBI:30413"/>
        <note>ligand shared with second transmembrane subunit</note>
    </ligand>
    <ligandPart>
        <name>Fe</name>
        <dbReference type="ChEBI" id="CHEBI:18248"/>
    </ligandPart>
</feature>
<dbReference type="GO" id="GO:0009055">
    <property type="term" value="F:electron transfer activity"/>
    <property type="evidence" value="ECO:0007669"/>
    <property type="project" value="InterPro"/>
</dbReference>
<sequence length="123" mass="13773">MPTRPKHLNLLLIQLPLPGFVSILHRVSGALLFIALPLLLWLLQQSLRSIETFTRASEWLQYGLVKLALLGLLWGFLHHLCAGIRYLLIDAHLISGLAQARASSWLVLIGSLSLTLIFGVMLW</sequence>
<keyword evidence="15" id="KW-1185">Reference proteome</keyword>
<dbReference type="GO" id="GO:0046872">
    <property type="term" value="F:metal ion binding"/>
    <property type="evidence" value="ECO:0007669"/>
    <property type="project" value="UniProtKB-KW"/>
</dbReference>